<keyword evidence="9" id="KW-1185">Reference proteome</keyword>
<dbReference type="RefSeq" id="WP_146452719.1">
    <property type="nucleotide sequence ID" value="NZ_SJPS01000009.1"/>
</dbReference>
<dbReference type="Gene3D" id="3.20.20.70">
    <property type="entry name" value="Aldolase class I"/>
    <property type="match status" value="1"/>
</dbReference>
<comment type="caution">
    <text evidence="8">The sequence shown here is derived from an EMBL/GenBank/DDBJ whole genome shotgun (WGS) entry which is preliminary data.</text>
</comment>
<dbReference type="Proteomes" id="UP000318437">
    <property type="component" value="Unassembled WGS sequence"/>
</dbReference>
<evidence type="ECO:0000313" key="9">
    <source>
        <dbReference type="Proteomes" id="UP000318437"/>
    </source>
</evidence>
<dbReference type="GO" id="GO:0051539">
    <property type="term" value="F:4 iron, 4 sulfur cluster binding"/>
    <property type="evidence" value="ECO:0007669"/>
    <property type="project" value="UniProtKB-KW"/>
</dbReference>
<evidence type="ECO:0000256" key="4">
    <source>
        <dbReference type="ARBA" id="ARBA00022723"/>
    </source>
</evidence>
<dbReference type="InterPro" id="IPR017200">
    <property type="entry name" value="PqqE-like"/>
</dbReference>
<evidence type="ECO:0000256" key="3">
    <source>
        <dbReference type="ARBA" id="ARBA00022691"/>
    </source>
</evidence>
<dbReference type="CDD" id="cd21123">
    <property type="entry name" value="SPASM_MftC-like"/>
    <property type="match status" value="1"/>
</dbReference>
<dbReference type="SFLD" id="SFLDG01386">
    <property type="entry name" value="main_SPASM_domain-containing"/>
    <property type="match status" value="1"/>
</dbReference>
<dbReference type="InterPro" id="IPR058240">
    <property type="entry name" value="rSAM_sf"/>
</dbReference>
<evidence type="ECO:0000259" key="7">
    <source>
        <dbReference type="PROSITE" id="PS51918"/>
    </source>
</evidence>
<dbReference type="SUPFAM" id="SSF102114">
    <property type="entry name" value="Radical SAM enzymes"/>
    <property type="match status" value="1"/>
</dbReference>
<dbReference type="EMBL" id="SJPS01000009">
    <property type="protein sequence ID" value="TWU21769.1"/>
    <property type="molecule type" value="Genomic_DNA"/>
</dbReference>
<dbReference type="InterPro" id="IPR013785">
    <property type="entry name" value="Aldolase_TIM"/>
</dbReference>
<dbReference type="InterPro" id="IPR050377">
    <property type="entry name" value="Radical_SAM_PqqE_MftC-like"/>
</dbReference>
<keyword evidence="5" id="KW-0408">Iron</keyword>
<dbReference type="InterPro" id="IPR006638">
    <property type="entry name" value="Elp3/MiaA/NifB-like_rSAM"/>
</dbReference>
<protein>
    <submittedName>
        <fullName evidence="8">Antilisterial bacteriocin subtilosin biosynthesis protein AlbA</fullName>
    </submittedName>
</protein>
<dbReference type="PANTHER" id="PTHR11228">
    <property type="entry name" value="RADICAL SAM DOMAIN PROTEIN"/>
    <property type="match status" value="1"/>
</dbReference>
<dbReference type="GO" id="GO:0003824">
    <property type="term" value="F:catalytic activity"/>
    <property type="evidence" value="ECO:0007669"/>
    <property type="project" value="InterPro"/>
</dbReference>
<dbReference type="GO" id="GO:0046872">
    <property type="term" value="F:metal ion binding"/>
    <property type="evidence" value="ECO:0007669"/>
    <property type="project" value="UniProtKB-KW"/>
</dbReference>
<evidence type="ECO:0000256" key="1">
    <source>
        <dbReference type="ARBA" id="ARBA00001966"/>
    </source>
</evidence>
<gene>
    <name evidence="8" type="primary">albA</name>
    <name evidence="8" type="ORF">Pla144_44650</name>
</gene>
<evidence type="ECO:0000313" key="8">
    <source>
        <dbReference type="EMBL" id="TWU21769.1"/>
    </source>
</evidence>
<dbReference type="PROSITE" id="PS51918">
    <property type="entry name" value="RADICAL_SAM"/>
    <property type="match status" value="1"/>
</dbReference>
<dbReference type="PIRSF" id="PIRSF037420">
    <property type="entry name" value="PQQ_syn_pqqE"/>
    <property type="match status" value="1"/>
</dbReference>
<dbReference type="SFLD" id="SFLDS00029">
    <property type="entry name" value="Radical_SAM"/>
    <property type="match status" value="1"/>
</dbReference>
<name>A0A5C6CGB2_9BACT</name>
<comment type="cofactor">
    <cofactor evidence="1">
        <name>[4Fe-4S] cluster</name>
        <dbReference type="ChEBI" id="CHEBI:49883"/>
    </cofactor>
</comment>
<dbReference type="PANTHER" id="PTHR11228:SF34">
    <property type="entry name" value="TUNGSTEN-CONTAINING ALDEHYDE FERREDOXIN OXIDOREDUCTASE COFACTOR MODIFYING PROTEIN"/>
    <property type="match status" value="1"/>
</dbReference>
<accession>A0A5C6CGB2</accession>
<keyword evidence="6" id="KW-0411">Iron-sulfur</keyword>
<dbReference type="AlphaFoldDB" id="A0A5C6CGB2"/>
<evidence type="ECO:0000256" key="6">
    <source>
        <dbReference type="ARBA" id="ARBA00023014"/>
    </source>
</evidence>
<evidence type="ECO:0000256" key="2">
    <source>
        <dbReference type="ARBA" id="ARBA00022485"/>
    </source>
</evidence>
<reference evidence="8 9" key="1">
    <citation type="submission" date="2019-02" db="EMBL/GenBank/DDBJ databases">
        <title>Deep-cultivation of Planctomycetes and their phenomic and genomic characterization uncovers novel biology.</title>
        <authorList>
            <person name="Wiegand S."/>
            <person name="Jogler M."/>
            <person name="Boedeker C."/>
            <person name="Pinto D."/>
            <person name="Vollmers J."/>
            <person name="Rivas-Marin E."/>
            <person name="Kohn T."/>
            <person name="Peeters S.H."/>
            <person name="Heuer A."/>
            <person name="Rast P."/>
            <person name="Oberbeckmann S."/>
            <person name="Bunk B."/>
            <person name="Jeske O."/>
            <person name="Meyerdierks A."/>
            <person name="Storesund J.E."/>
            <person name="Kallscheuer N."/>
            <person name="Luecker S."/>
            <person name="Lage O.M."/>
            <person name="Pohl T."/>
            <person name="Merkel B.J."/>
            <person name="Hornburger P."/>
            <person name="Mueller R.-W."/>
            <person name="Bruemmer F."/>
            <person name="Labrenz M."/>
            <person name="Spormann A.M."/>
            <person name="Op Den Camp H."/>
            <person name="Overmann J."/>
            <person name="Amann R."/>
            <person name="Jetten M.S.M."/>
            <person name="Mascher T."/>
            <person name="Medema M.H."/>
            <person name="Devos D.P."/>
            <person name="Kaster A.-K."/>
            <person name="Ovreas L."/>
            <person name="Rohde M."/>
            <person name="Galperin M.Y."/>
            <person name="Jogler C."/>
        </authorList>
    </citation>
    <scope>NUCLEOTIDE SEQUENCE [LARGE SCALE GENOMIC DNA]</scope>
    <source>
        <strain evidence="8 9">Pla144</strain>
    </source>
</reference>
<dbReference type="SMART" id="SM00729">
    <property type="entry name" value="Elp3"/>
    <property type="match status" value="1"/>
</dbReference>
<dbReference type="CDD" id="cd01335">
    <property type="entry name" value="Radical_SAM"/>
    <property type="match status" value="1"/>
</dbReference>
<proteinExistence type="predicted"/>
<keyword evidence="2" id="KW-0004">4Fe-4S</keyword>
<dbReference type="InterPro" id="IPR007197">
    <property type="entry name" value="rSAM"/>
</dbReference>
<keyword evidence="4" id="KW-0479">Metal-binding</keyword>
<dbReference type="SFLD" id="SFLDG01067">
    <property type="entry name" value="SPASM/twitch_domain_containing"/>
    <property type="match status" value="1"/>
</dbReference>
<sequence length="360" mass="40146">MVRPRNRSDFRATDFRRSPLLVFYEVTQACGLVCTHCRACAKLEADPNELSTADSLRLIDQLSNFPDPPMLVLTGGDPLCRTDIYQLIEHATAAGLETSITPSATLLVTREAVRRLRYSGIHRMAISIDGANSETHDSVRGVTGSFARSLEILKDAQQLGLPTQVNTTLTPGNFSQIEELAKLIATFDIVLWSVFFLVPVGRAAFSGRLSAEQCEVAFERLWTQSHRQPYRIKTTEAPHYRRYSLQQERLSPSERKVPAPFRATGINDGKGVLFVGHTGEIYPSGFMPLCCGQFPQQDVVQVYQESPLLKDLRNPNRLEGKCRQCEYRTICGGSRARAYALTENPFAEEPDCAYIPAVLS</sequence>
<dbReference type="Pfam" id="PF04055">
    <property type="entry name" value="Radical_SAM"/>
    <property type="match status" value="1"/>
</dbReference>
<dbReference type="OrthoDB" id="9782387at2"/>
<organism evidence="8 9">
    <name type="scientific">Bythopirellula polymerisocia</name>
    <dbReference type="NCBI Taxonomy" id="2528003"/>
    <lineage>
        <taxon>Bacteria</taxon>
        <taxon>Pseudomonadati</taxon>
        <taxon>Planctomycetota</taxon>
        <taxon>Planctomycetia</taxon>
        <taxon>Pirellulales</taxon>
        <taxon>Lacipirellulaceae</taxon>
        <taxon>Bythopirellula</taxon>
    </lineage>
</organism>
<feature type="domain" description="Radical SAM core" evidence="7">
    <location>
        <begin position="16"/>
        <end position="231"/>
    </location>
</feature>
<keyword evidence="3" id="KW-0949">S-adenosyl-L-methionine</keyword>
<evidence type="ECO:0000256" key="5">
    <source>
        <dbReference type="ARBA" id="ARBA00023004"/>
    </source>
</evidence>